<name>A0A140LEE2_9FIRM</name>
<dbReference type="Gene3D" id="3.90.1150.10">
    <property type="entry name" value="Aspartate Aminotransferase, domain 1"/>
    <property type="match status" value="1"/>
</dbReference>
<dbReference type="PATRIC" id="fig|520762.4.peg.87"/>
<sequence length="361" mass="41688">MEIAKHGGNIYEMAEKLGIPPYEIIDFSANINPLGVPDSFRKAMLENISILANYPDPRYKNLIQSIARYHGIREDYIIVGNGAAEVIFSLISGLKPRKALLLAPTFLEYERALIKAGCEVKHYLLKEELDFRVDEGFFKAIDEDTDLVILCNPNNPTGQLVDRRMKDTILEICRERRIGLMVDEAFNEFLACPQEESMISSLENYKNLYILRSLTKFFALPGLRIGYGISSNREMLNKIEKCKEPWMVNSFAALAGEIVVKDQAYIEESRRWIFSEREYLYDKLREIEKIKVYKPAANYILFRVLDEKGSHLQEKLLRQKILIRSCANYENLNGSYFRAAVKDRLANEKLVQALKEVLYES</sequence>
<comment type="cofactor">
    <cofactor evidence="1">
        <name>pyridoxal 5'-phosphate</name>
        <dbReference type="ChEBI" id="CHEBI:597326"/>
    </cofactor>
</comment>
<dbReference type="AlphaFoldDB" id="A0A140LEE2"/>
<comment type="catalytic activity">
    <reaction evidence="9">
        <text>O-phospho-L-threonine + H(+) = (R)-1-aminopropan-2-yl phosphate + CO2</text>
        <dbReference type="Rhea" id="RHEA:11492"/>
        <dbReference type="ChEBI" id="CHEBI:15378"/>
        <dbReference type="ChEBI" id="CHEBI:16526"/>
        <dbReference type="ChEBI" id="CHEBI:58563"/>
        <dbReference type="ChEBI" id="CHEBI:58675"/>
        <dbReference type="EC" id="4.1.1.81"/>
    </reaction>
</comment>
<evidence type="ECO:0000256" key="5">
    <source>
        <dbReference type="ARBA" id="ARBA00022573"/>
    </source>
</evidence>
<dbReference type="STRING" id="520762.AN619_00760"/>
<dbReference type="Pfam" id="PF00155">
    <property type="entry name" value="Aminotran_1_2"/>
    <property type="match status" value="1"/>
</dbReference>
<dbReference type="InterPro" id="IPR015424">
    <property type="entry name" value="PyrdxlP-dep_Trfase"/>
</dbReference>
<evidence type="ECO:0000256" key="6">
    <source>
        <dbReference type="ARBA" id="ARBA00022898"/>
    </source>
</evidence>
<evidence type="ECO:0000256" key="4">
    <source>
        <dbReference type="ARBA" id="ARBA00012285"/>
    </source>
</evidence>
<dbReference type="PROSITE" id="PS00105">
    <property type="entry name" value="AA_TRANSFER_CLASS_1"/>
    <property type="match status" value="1"/>
</dbReference>
<dbReference type="RefSeq" id="WP_068553950.1">
    <property type="nucleotide sequence ID" value="NZ_LOEE01000003.1"/>
</dbReference>
<dbReference type="InterPro" id="IPR004839">
    <property type="entry name" value="Aminotransferase_I/II_large"/>
</dbReference>
<evidence type="ECO:0000256" key="2">
    <source>
        <dbReference type="ARBA" id="ARBA00003444"/>
    </source>
</evidence>
<dbReference type="GO" id="GO:0009236">
    <property type="term" value="P:cobalamin biosynthetic process"/>
    <property type="evidence" value="ECO:0007669"/>
    <property type="project" value="UniProtKB-UniPathway"/>
</dbReference>
<protein>
    <recommendedName>
        <fullName evidence="4">threonine-phosphate decarboxylase</fullName>
        <ecNumber evidence="4">4.1.1.81</ecNumber>
    </recommendedName>
    <alternativeName>
        <fullName evidence="8">L-threonine-O-3-phosphate decarboxylase</fullName>
    </alternativeName>
</protein>
<evidence type="ECO:0000313" key="12">
    <source>
        <dbReference type="Proteomes" id="UP000070456"/>
    </source>
</evidence>
<dbReference type="PANTHER" id="PTHR42885:SF1">
    <property type="entry name" value="THREONINE-PHOSPHATE DECARBOXYLASE"/>
    <property type="match status" value="1"/>
</dbReference>
<keyword evidence="7 11" id="KW-0456">Lyase</keyword>
<gene>
    <name evidence="11" type="primary">cobD_1</name>
    <name evidence="11" type="ORF">AN619_00760</name>
</gene>
<keyword evidence="6" id="KW-0663">Pyridoxal phosphate</keyword>
<dbReference type="InterPro" id="IPR005860">
    <property type="entry name" value="CobD"/>
</dbReference>
<dbReference type="GO" id="GO:0030170">
    <property type="term" value="F:pyridoxal phosphate binding"/>
    <property type="evidence" value="ECO:0007669"/>
    <property type="project" value="InterPro"/>
</dbReference>
<comment type="caution">
    <text evidence="11">The sequence shown here is derived from an EMBL/GenBank/DDBJ whole genome shotgun (WGS) entry which is preliminary data.</text>
</comment>
<evidence type="ECO:0000313" key="11">
    <source>
        <dbReference type="EMBL" id="KXG78917.1"/>
    </source>
</evidence>
<accession>A0A140LEE2</accession>
<feature type="domain" description="Aminotransferase class I/classII large" evidence="10">
    <location>
        <begin position="23"/>
        <end position="354"/>
    </location>
</feature>
<evidence type="ECO:0000256" key="7">
    <source>
        <dbReference type="ARBA" id="ARBA00023239"/>
    </source>
</evidence>
<dbReference type="CDD" id="cd00609">
    <property type="entry name" value="AAT_like"/>
    <property type="match status" value="1"/>
</dbReference>
<evidence type="ECO:0000256" key="1">
    <source>
        <dbReference type="ARBA" id="ARBA00001933"/>
    </source>
</evidence>
<comment type="function">
    <text evidence="2">Decarboxylates L-threonine-O-3-phosphate to yield (R)-1-amino-2-propanol O-2-phosphate, the precursor for the linkage between the nucleotide loop and the corrin ring in cobalamin.</text>
</comment>
<reference evidence="11 12" key="1">
    <citation type="submission" date="2015-12" db="EMBL/GenBank/DDBJ databases">
        <title>Draft genome sequence of the thermoanaerobe Thermotalea metallivorans, an isolate from the runoff channel of the Great Artesian Basin, Australia.</title>
        <authorList>
            <person name="Patel B.K."/>
        </authorList>
    </citation>
    <scope>NUCLEOTIDE SEQUENCE [LARGE SCALE GENOMIC DNA]</scope>
    <source>
        <strain evidence="11 12">B2-1</strain>
    </source>
</reference>
<keyword evidence="12" id="KW-1185">Reference proteome</keyword>
<dbReference type="Proteomes" id="UP000070456">
    <property type="component" value="Unassembled WGS sequence"/>
</dbReference>
<dbReference type="SUPFAM" id="SSF53383">
    <property type="entry name" value="PLP-dependent transferases"/>
    <property type="match status" value="1"/>
</dbReference>
<dbReference type="InterPro" id="IPR004838">
    <property type="entry name" value="NHTrfase_class1_PyrdxlP-BS"/>
</dbReference>
<comment type="pathway">
    <text evidence="3">Cofactor biosynthesis; adenosylcobalamin biosynthesis.</text>
</comment>
<dbReference type="Gene3D" id="3.40.640.10">
    <property type="entry name" value="Type I PLP-dependent aspartate aminotransferase-like (Major domain)"/>
    <property type="match status" value="1"/>
</dbReference>
<evidence type="ECO:0000256" key="8">
    <source>
        <dbReference type="ARBA" id="ARBA00029996"/>
    </source>
</evidence>
<evidence type="ECO:0000256" key="3">
    <source>
        <dbReference type="ARBA" id="ARBA00004953"/>
    </source>
</evidence>
<dbReference type="NCBIfam" id="TIGR01140">
    <property type="entry name" value="L_thr_O3P_dcar"/>
    <property type="match status" value="1"/>
</dbReference>
<dbReference type="UniPathway" id="UPA00148"/>
<dbReference type="EC" id="4.1.1.81" evidence="4"/>
<dbReference type="InterPro" id="IPR015422">
    <property type="entry name" value="PyrdxlP-dep_Trfase_small"/>
</dbReference>
<keyword evidence="5" id="KW-0169">Cobalamin biosynthesis</keyword>
<dbReference type="GO" id="GO:0048472">
    <property type="term" value="F:threonine-phosphate decarboxylase activity"/>
    <property type="evidence" value="ECO:0007669"/>
    <property type="project" value="UniProtKB-EC"/>
</dbReference>
<dbReference type="InterPro" id="IPR015421">
    <property type="entry name" value="PyrdxlP-dep_Trfase_major"/>
</dbReference>
<organism evidence="11 12">
    <name type="scientific">Thermotalea metallivorans</name>
    <dbReference type="NCBI Taxonomy" id="520762"/>
    <lineage>
        <taxon>Bacteria</taxon>
        <taxon>Bacillati</taxon>
        <taxon>Bacillota</taxon>
        <taxon>Clostridia</taxon>
        <taxon>Peptostreptococcales</taxon>
        <taxon>Thermotaleaceae</taxon>
        <taxon>Thermotalea</taxon>
    </lineage>
</organism>
<dbReference type="EMBL" id="LOEE01000003">
    <property type="protein sequence ID" value="KXG78917.1"/>
    <property type="molecule type" value="Genomic_DNA"/>
</dbReference>
<proteinExistence type="predicted"/>
<dbReference type="PANTHER" id="PTHR42885">
    <property type="entry name" value="HISTIDINOL-PHOSPHATE AMINOTRANSFERASE-RELATED"/>
    <property type="match status" value="1"/>
</dbReference>
<evidence type="ECO:0000256" key="9">
    <source>
        <dbReference type="ARBA" id="ARBA00048531"/>
    </source>
</evidence>
<evidence type="ECO:0000259" key="10">
    <source>
        <dbReference type="Pfam" id="PF00155"/>
    </source>
</evidence>